<organism evidence="4 5">
    <name type="scientific">Anaerotalea alkaliphila</name>
    <dbReference type="NCBI Taxonomy" id="2662126"/>
    <lineage>
        <taxon>Bacteria</taxon>
        <taxon>Bacillati</taxon>
        <taxon>Bacillota</taxon>
        <taxon>Clostridia</taxon>
        <taxon>Eubacteriales</taxon>
        <taxon>Anaerotalea</taxon>
    </lineage>
</organism>
<dbReference type="InterPro" id="IPR048332">
    <property type="entry name" value="GD_AH_C"/>
</dbReference>
<dbReference type="InterPro" id="IPR013974">
    <property type="entry name" value="SAF"/>
</dbReference>
<dbReference type="InterPro" id="IPR007392">
    <property type="entry name" value="GD_AH_second"/>
</dbReference>
<reference evidence="4 5" key="1">
    <citation type="submission" date="2020-01" db="EMBL/GenBank/DDBJ databases">
        <title>Anaeroalcalibacter tamaniensis gen. nov., sp. nov., moderately halophilic strictly anaerobic fermenter bacterium from mud volcano of Taman peninsula.</title>
        <authorList>
            <person name="Frolova A."/>
            <person name="Merkel A.Y."/>
            <person name="Slobodkin A.I."/>
        </authorList>
    </citation>
    <scope>NUCLEOTIDE SEQUENCE [LARGE SCALE GENOMIC DNA]</scope>
    <source>
        <strain evidence="4 5">F-3ap</strain>
    </source>
</reference>
<dbReference type="InterPro" id="IPR044144">
    <property type="entry name" value="SAF_UxaA/GarD"/>
</dbReference>
<dbReference type="RefSeq" id="WP_162369571.1">
    <property type="nucleotide sequence ID" value="NZ_JAAEEH010000006.1"/>
</dbReference>
<dbReference type="CDD" id="cd11613">
    <property type="entry name" value="SAF_AH_GD"/>
    <property type="match status" value="1"/>
</dbReference>
<keyword evidence="2" id="KW-0456">Lyase</keyword>
<dbReference type="Proteomes" id="UP000461585">
    <property type="component" value="Unassembled WGS sequence"/>
</dbReference>
<accession>A0A7X5HUF1</accession>
<proteinExistence type="inferred from homology"/>
<dbReference type="GO" id="GO:0016829">
    <property type="term" value="F:lyase activity"/>
    <property type="evidence" value="ECO:0007669"/>
    <property type="project" value="UniProtKB-KW"/>
</dbReference>
<evidence type="ECO:0000256" key="1">
    <source>
        <dbReference type="ARBA" id="ARBA00010986"/>
    </source>
</evidence>
<evidence type="ECO:0000259" key="3">
    <source>
        <dbReference type="SMART" id="SM00858"/>
    </source>
</evidence>
<sequence length="501" mass="54740">MEKEKNLFLLINPADSVGVALQDLPAGTVCKTEVGEVTLLSDIPAGHKFALQDIPAGRDILKYGQPIGHASTDILQGEHVHTQNLKTNLQDLLTYTYTPNLDLIGRFSQAHADRFFDGYVRSNGSVGIRNEIWIIPTVGCVNTTATRMVEEAQKRWGHLVEGFHTFPHNMGCSQLGDDHATTQKILKGLINHPNAAGVLVLSLGCENNNLDSFLPVLGEYDPERVRFLVTQNVDDEYEAGLEQLQALAECASTMKREKVPASKLVLGFKCGGSDAFSGITANALCGRLTDKLVRQGGSSILTEVPEMFGAETLLMDRAVTPEVFDKVVRLINDYKAYFKKYGQTIYENPSPGNKKGGISSLEDKSLGCIQKGGLAPVVDVLDYGDPLRTQGLHLLNGSGNDQVSCTNLTASGAQIILFTTGRGNPFGAPVPTIKISSNSDLYRRKPHWIDYNAGELLEGKTFEEAENDLFDQILEVASGRQTMNEIHGYREISIFRDGVIL</sequence>
<feature type="domain" description="SAF" evidence="3">
    <location>
        <begin position="15"/>
        <end position="86"/>
    </location>
</feature>
<dbReference type="InterPro" id="IPR052172">
    <property type="entry name" value="UxaA_altronate/galactarate_dh"/>
</dbReference>
<dbReference type="Pfam" id="PF04295">
    <property type="entry name" value="GD_AH_second"/>
    <property type="match status" value="1"/>
</dbReference>
<protein>
    <submittedName>
        <fullName evidence="4">Altronate dehydratase</fullName>
    </submittedName>
</protein>
<evidence type="ECO:0000256" key="2">
    <source>
        <dbReference type="ARBA" id="ARBA00023239"/>
    </source>
</evidence>
<evidence type="ECO:0000313" key="5">
    <source>
        <dbReference type="Proteomes" id="UP000461585"/>
    </source>
</evidence>
<dbReference type="Gene3D" id="2.30.130.110">
    <property type="match status" value="1"/>
</dbReference>
<dbReference type="GO" id="GO:0019698">
    <property type="term" value="P:D-galacturonate catabolic process"/>
    <property type="evidence" value="ECO:0007669"/>
    <property type="project" value="TreeGrafter"/>
</dbReference>
<comment type="caution">
    <text evidence="4">The sequence shown here is derived from an EMBL/GenBank/DDBJ whole genome shotgun (WGS) entry which is preliminary data.</text>
</comment>
<dbReference type="EMBL" id="JAAEEH010000006">
    <property type="protein sequence ID" value="NDL66847.1"/>
    <property type="molecule type" value="Genomic_DNA"/>
</dbReference>
<comment type="similarity">
    <text evidence="1">Belongs to the UxaA family.</text>
</comment>
<dbReference type="PANTHER" id="PTHR30536:SF5">
    <property type="entry name" value="ALTRONATE DEHYDRATASE"/>
    <property type="match status" value="1"/>
</dbReference>
<dbReference type="SMART" id="SM00858">
    <property type="entry name" value="SAF"/>
    <property type="match status" value="1"/>
</dbReference>
<dbReference type="AlphaFoldDB" id="A0A7X5HUF1"/>
<keyword evidence="5" id="KW-1185">Reference proteome</keyword>
<dbReference type="Pfam" id="PF08666">
    <property type="entry name" value="SAF"/>
    <property type="match status" value="1"/>
</dbReference>
<evidence type="ECO:0000313" key="4">
    <source>
        <dbReference type="EMBL" id="NDL66847.1"/>
    </source>
</evidence>
<name>A0A7X5HUF1_9FIRM</name>
<gene>
    <name evidence="4" type="ORF">GXN74_03685</name>
</gene>
<dbReference type="PANTHER" id="PTHR30536">
    <property type="entry name" value="ALTRONATE/GALACTARATE DEHYDRATASE"/>
    <property type="match status" value="1"/>
</dbReference>
<dbReference type="Pfam" id="PF20629">
    <property type="entry name" value="GD_AH_C"/>
    <property type="match status" value="1"/>
</dbReference>